<name>A0AAE0GM44_9CHLO</name>
<comment type="caution">
    <text evidence="1">The sequence shown here is derived from an EMBL/GenBank/DDBJ whole genome shotgun (WGS) entry which is preliminary data.</text>
</comment>
<organism evidence="1 2">
    <name type="scientific">Cymbomonas tetramitiformis</name>
    <dbReference type="NCBI Taxonomy" id="36881"/>
    <lineage>
        <taxon>Eukaryota</taxon>
        <taxon>Viridiplantae</taxon>
        <taxon>Chlorophyta</taxon>
        <taxon>Pyramimonadophyceae</taxon>
        <taxon>Pyramimonadales</taxon>
        <taxon>Pyramimonadaceae</taxon>
        <taxon>Cymbomonas</taxon>
    </lineage>
</organism>
<proteinExistence type="predicted"/>
<protein>
    <submittedName>
        <fullName evidence="1">Uncharacterized protein</fullName>
    </submittedName>
</protein>
<accession>A0AAE0GM44</accession>
<dbReference type="Proteomes" id="UP001190700">
    <property type="component" value="Unassembled WGS sequence"/>
</dbReference>
<feature type="non-terminal residue" evidence="1">
    <location>
        <position position="155"/>
    </location>
</feature>
<evidence type="ECO:0000313" key="1">
    <source>
        <dbReference type="EMBL" id="KAK3280642.1"/>
    </source>
</evidence>
<evidence type="ECO:0000313" key="2">
    <source>
        <dbReference type="Proteomes" id="UP001190700"/>
    </source>
</evidence>
<dbReference type="EMBL" id="LGRX02004316">
    <property type="protein sequence ID" value="KAK3280642.1"/>
    <property type="molecule type" value="Genomic_DNA"/>
</dbReference>
<dbReference type="AlphaFoldDB" id="A0AAE0GM44"/>
<sequence>MGLGEYREAGGLGENVDAVDTVTDFVHATCSDNASNIVNGWKSFDGHECCDHTIALVVKAYLEHPVIKKVFSKLRGENTLTSLTLTYPSNPYCSVAVQMYDVERPTKAATAFENPDGSVYRTHQLVADEWNIVRESMYVLAYAKIAVDLLQSTKK</sequence>
<reference evidence="1 2" key="1">
    <citation type="journal article" date="2015" name="Genome Biol. Evol.">
        <title>Comparative Genomics of a Bacterivorous Green Alga Reveals Evolutionary Causalities and Consequences of Phago-Mixotrophic Mode of Nutrition.</title>
        <authorList>
            <person name="Burns J.A."/>
            <person name="Paasch A."/>
            <person name="Narechania A."/>
            <person name="Kim E."/>
        </authorList>
    </citation>
    <scope>NUCLEOTIDE SEQUENCE [LARGE SCALE GENOMIC DNA]</scope>
    <source>
        <strain evidence="1 2">PLY_AMNH</strain>
    </source>
</reference>
<keyword evidence="2" id="KW-1185">Reference proteome</keyword>
<gene>
    <name evidence="1" type="ORF">CYMTET_11526</name>
</gene>